<dbReference type="InterPro" id="IPR001647">
    <property type="entry name" value="HTH_TetR"/>
</dbReference>
<dbReference type="Pfam" id="PF17933">
    <property type="entry name" value="TetR_C_25"/>
    <property type="match status" value="1"/>
</dbReference>
<dbReference type="InterPro" id="IPR050109">
    <property type="entry name" value="HTH-type_TetR-like_transc_reg"/>
</dbReference>
<keyword evidence="3" id="KW-0804">Transcription</keyword>
<evidence type="ECO:0000259" key="5">
    <source>
        <dbReference type="PROSITE" id="PS50977"/>
    </source>
</evidence>
<keyword evidence="7" id="KW-1185">Reference proteome</keyword>
<dbReference type="Gene3D" id="1.10.357.10">
    <property type="entry name" value="Tetracycline Repressor, domain 2"/>
    <property type="match status" value="1"/>
</dbReference>
<dbReference type="Pfam" id="PF00440">
    <property type="entry name" value="TetR_N"/>
    <property type="match status" value="1"/>
</dbReference>
<dbReference type="PANTHER" id="PTHR30055">
    <property type="entry name" value="HTH-TYPE TRANSCRIPTIONAL REGULATOR RUTR"/>
    <property type="match status" value="1"/>
</dbReference>
<dbReference type="EMBL" id="BAAAQM010000013">
    <property type="protein sequence ID" value="GAA1967759.1"/>
    <property type="molecule type" value="Genomic_DNA"/>
</dbReference>
<evidence type="ECO:0000313" key="6">
    <source>
        <dbReference type="EMBL" id="GAA1967759.1"/>
    </source>
</evidence>
<reference evidence="7" key="1">
    <citation type="journal article" date="2019" name="Int. J. Syst. Evol. Microbiol.">
        <title>The Global Catalogue of Microorganisms (GCM) 10K type strain sequencing project: providing services to taxonomists for standard genome sequencing and annotation.</title>
        <authorList>
            <consortium name="The Broad Institute Genomics Platform"/>
            <consortium name="The Broad Institute Genome Sequencing Center for Infectious Disease"/>
            <person name="Wu L."/>
            <person name="Ma J."/>
        </authorList>
    </citation>
    <scope>NUCLEOTIDE SEQUENCE [LARGE SCALE GENOMIC DNA]</scope>
    <source>
        <strain evidence="7">JCM 16013</strain>
    </source>
</reference>
<dbReference type="SUPFAM" id="SSF46689">
    <property type="entry name" value="Homeodomain-like"/>
    <property type="match status" value="1"/>
</dbReference>
<name>A0ABP5CTU1_9ACTN</name>
<evidence type="ECO:0000256" key="4">
    <source>
        <dbReference type="PROSITE-ProRule" id="PRU00335"/>
    </source>
</evidence>
<dbReference type="InterPro" id="IPR041484">
    <property type="entry name" value="TetR_C_25"/>
</dbReference>
<evidence type="ECO:0000256" key="1">
    <source>
        <dbReference type="ARBA" id="ARBA00023015"/>
    </source>
</evidence>
<evidence type="ECO:0000313" key="7">
    <source>
        <dbReference type="Proteomes" id="UP001499854"/>
    </source>
</evidence>
<dbReference type="Proteomes" id="UP001499854">
    <property type="component" value="Unassembled WGS sequence"/>
</dbReference>
<dbReference type="PROSITE" id="PS50977">
    <property type="entry name" value="HTH_TETR_2"/>
    <property type="match status" value="1"/>
</dbReference>
<keyword evidence="2 4" id="KW-0238">DNA-binding</keyword>
<dbReference type="PRINTS" id="PR00455">
    <property type="entry name" value="HTHTETR"/>
</dbReference>
<evidence type="ECO:0000256" key="2">
    <source>
        <dbReference type="ARBA" id="ARBA00023125"/>
    </source>
</evidence>
<keyword evidence="1" id="KW-0805">Transcription regulation</keyword>
<proteinExistence type="predicted"/>
<feature type="domain" description="HTH tetR-type" evidence="5">
    <location>
        <begin position="11"/>
        <end position="71"/>
    </location>
</feature>
<comment type="caution">
    <text evidence="6">The sequence shown here is derived from an EMBL/GenBank/DDBJ whole genome shotgun (WGS) entry which is preliminary data.</text>
</comment>
<dbReference type="InterPro" id="IPR009057">
    <property type="entry name" value="Homeodomain-like_sf"/>
</dbReference>
<protein>
    <submittedName>
        <fullName evidence="6">TetR/AcrR family transcriptional regulator</fullName>
    </submittedName>
</protein>
<feature type="DNA-binding region" description="H-T-H motif" evidence="4">
    <location>
        <begin position="34"/>
        <end position="53"/>
    </location>
</feature>
<organism evidence="6 7">
    <name type="scientific">Catenulispora subtropica</name>
    <dbReference type="NCBI Taxonomy" id="450798"/>
    <lineage>
        <taxon>Bacteria</taxon>
        <taxon>Bacillati</taxon>
        <taxon>Actinomycetota</taxon>
        <taxon>Actinomycetes</taxon>
        <taxon>Catenulisporales</taxon>
        <taxon>Catenulisporaceae</taxon>
        <taxon>Catenulispora</taxon>
    </lineage>
</organism>
<dbReference type="PANTHER" id="PTHR30055:SF234">
    <property type="entry name" value="HTH-TYPE TRANSCRIPTIONAL REGULATOR BETI"/>
    <property type="match status" value="1"/>
</dbReference>
<evidence type="ECO:0000256" key="3">
    <source>
        <dbReference type="ARBA" id="ARBA00023163"/>
    </source>
</evidence>
<gene>
    <name evidence="6" type="ORF">GCM10009838_27620</name>
</gene>
<sequence length="214" mass="23016">MLYMRSVRDDRTARAVIRDEALRLFAQHGPDAVSVRQIAAAAGVSAALVVHHFGSKEALREVVDRHVLETFDAMLAEMTGQGPEMYDPAATGSLVEAVQRHLPPDSPMPAYLRRMLLTDSAAGRELFAKLFTLSRGMLAALSEAGMATPGQDPAVRAALLMANDLAVLLLRDQLTEALGVDPLSREGMARWSAEMLAIYATGLLPPAQEQGGQP</sequence>
<accession>A0ABP5CTU1</accession>